<evidence type="ECO:0000259" key="4">
    <source>
        <dbReference type="PROSITE" id="PS50110"/>
    </source>
</evidence>
<keyword evidence="1 3" id="KW-0238">DNA-binding</keyword>
<dbReference type="PROSITE" id="PS50110">
    <property type="entry name" value="RESPONSE_REGULATORY"/>
    <property type="match status" value="1"/>
</dbReference>
<dbReference type="Gene3D" id="6.10.250.690">
    <property type="match status" value="1"/>
</dbReference>
<dbReference type="InterPro" id="IPR011006">
    <property type="entry name" value="CheY-like_superfamily"/>
</dbReference>
<dbReference type="InterPro" id="IPR039420">
    <property type="entry name" value="WalR-like"/>
</dbReference>
<dbReference type="Gene3D" id="1.10.10.10">
    <property type="entry name" value="Winged helix-like DNA-binding domain superfamily/Winged helix DNA-binding domain"/>
    <property type="match status" value="1"/>
</dbReference>
<dbReference type="NCBIfam" id="NF008034">
    <property type="entry name" value="PRK10766.1"/>
    <property type="match status" value="1"/>
</dbReference>
<dbReference type="SMART" id="SM00448">
    <property type="entry name" value="REC"/>
    <property type="match status" value="1"/>
</dbReference>
<reference evidence="6 7" key="1">
    <citation type="submission" date="2021-04" db="EMBL/GenBank/DDBJ databases">
        <authorList>
            <person name="Pira H."/>
            <person name="Risdian C."/>
            <person name="Wink J."/>
        </authorList>
    </citation>
    <scope>NUCLEOTIDE SEQUENCE [LARGE SCALE GENOMIC DNA]</scope>
    <source>
        <strain evidence="6 7">WH53</strain>
    </source>
</reference>
<dbReference type="SUPFAM" id="SSF52172">
    <property type="entry name" value="CheY-like"/>
    <property type="match status" value="1"/>
</dbReference>
<name>A0ABS5ZF78_9GAMM</name>
<dbReference type="InterPro" id="IPR001789">
    <property type="entry name" value="Sig_transdc_resp-reg_receiver"/>
</dbReference>
<dbReference type="Gene3D" id="3.40.50.2300">
    <property type="match status" value="1"/>
</dbReference>
<evidence type="ECO:0000256" key="1">
    <source>
        <dbReference type="ARBA" id="ARBA00023125"/>
    </source>
</evidence>
<evidence type="ECO:0000313" key="7">
    <source>
        <dbReference type="Proteomes" id="UP000690515"/>
    </source>
</evidence>
<comment type="caution">
    <text evidence="6">The sequence shown here is derived from an EMBL/GenBank/DDBJ whole genome shotgun (WGS) entry which is preliminary data.</text>
</comment>
<evidence type="ECO:0000256" key="3">
    <source>
        <dbReference type="PROSITE-ProRule" id="PRU01091"/>
    </source>
</evidence>
<dbReference type="Proteomes" id="UP000690515">
    <property type="component" value="Unassembled WGS sequence"/>
</dbReference>
<dbReference type="InterPro" id="IPR001867">
    <property type="entry name" value="OmpR/PhoB-type_DNA-bd"/>
</dbReference>
<evidence type="ECO:0000313" key="6">
    <source>
        <dbReference type="EMBL" id="MBU2712729.1"/>
    </source>
</evidence>
<feature type="DNA-binding region" description="OmpR/PhoB-type" evidence="3">
    <location>
        <begin position="142"/>
        <end position="241"/>
    </location>
</feature>
<evidence type="ECO:0000256" key="2">
    <source>
        <dbReference type="PROSITE-ProRule" id="PRU00169"/>
    </source>
</evidence>
<dbReference type="PANTHER" id="PTHR48111:SF58">
    <property type="entry name" value="TORCAD OPERON TRANSCRIPTIONAL REGULATORY PROTEIN TORR"/>
    <property type="match status" value="1"/>
</dbReference>
<dbReference type="PANTHER" id="PTHR48111">
    <property type="entry name" value="REGULATOR OF RPOS"/>
    <property type="match status" value="1"/>
</dbReference>
<dbReference type="InterPro" id="IPR036388">
    <property type="entry name" value="WH-like_DNA-bd_sf"/>
</dbReference>
<protein>
    <submittedName>
        <fullName evidence="6">Two-component system response regulator TorR</fullName>
    </submittedName>
</protein>
<gene>
    <name evidence="6" type="primary">torR</name>
    <name evidence="6" type="ORF">KCG35_16800</name>
</gene>
<dbReference type="PROSITE" id="PS51755">
    <property type="entry name" value="OMPR_PHOB"/>
    <property type="match status" value="1"/>
</dbReference>
<sequence>MQQYHVLVVEDEPVTRAKLVDYFLQEGYRISEAADGNEMRSILQNEKVDLIMLDINLPGEDGLLLTRDIRSTSDVGIILVTGRTDRVDRIVGLEMGADDYVTKPFELRELRVRVKNLLWRISKVDQVKQQLRQEFSEEKQADRVVQFGPWTFDIPRRMLSKDDSPVKLTKAEYEVLLAFVTNPNNVLGRDQLLSLISHRVEQPNDRTIDVLVRRLRSKIEDNPRNPRFFVTIHGEGYLFAGDIEK</sequence>
<dbReference type="EMBL" id="JAGSOY010000046">
    <property type="protein sequence ID" value="MBU2712729.1"/>
    <property type="molecule type" value="Genomic_DNA"/>
</dbReference>
<dbReference type="Pfam" id="PF00486">
    <property type="entry name" value="Trans_reg_C"/>
    <property type="match status" value="1"/>
</dbReference>
<organism evidence="6 7">
    <name type="scientific">Zooshikella harenae</name>
    <dbReference type="NCBI Taxonomy" id="2827238"/>
    <lineage>
        <taxon>Bacteria</taxon>
        <taxon>Pseudomonadati</taxon>
        <taxon>Pseudomonadota</taxon>
        <taxon>Gammaproteobacteria</taxon>
        <taxon>Oceanospirillales</taxon>
        <taxon>Zooshikellaceae</taxon>
        <taxon>Zooshikella</taxon>
    </lineage>
</organism>
<dbReference type="SUPFAM" id="SSF46894">
    <property type="entry name" value="C-terminal effector domain of the bipartite response regulators"/>
    <property type="match status" value="1"/>
</dbReference>
<keyword evidence="7" id="KW-1185">Reference proteome</keyword>
<dbReference type="InterPro" id="IPR016032">
    <property type="entry name" value="Sig_transdc_resp-reg_C-effctor"/>
</dbReference>
<dbReference type="Pfam" id="PF00072">
    <property type="entry name" value="Response_reg"/>
    <property type="match status" value="1"/>
</dbReference>
<dbReference type="SMART" id="SM00862">
    <property type="entry name" value="Trans_reg_C"/>
    <property type="match status" value="1"/>
</dbReference>
<dbReference type="CDD" id="cd00383">
    <property type="entry name" value="trans_reg_C"/>
    <property type="match status" value="1"/>
</dbReference>
<evidence type="ECO:0000259" key="5">
    <source>
        <dbReference type="PROSITE" id="PS51755"/>
    </source>
</evidence>
<dbReference type="RefSeq" id="WP_215820955.1">
    <property type="nucleotide sequence ID" value="NZ_JAGSOY010000046.1"/>
</dbReference>
<feature type="domain" description="Response regulatory" evidence="4">
    <location>
        <begin position="5"/>
        <end position="118"/>
    </location>
</feature>
<feature type="domain" description="OmpR/PhoB-type" evidence="5">
    <location>
        <begin position="142"/>
        <end position="241"/>
    </location>
</feature>
<keyword evidence="2" id="KW-0597">Phosphoprotein</keyword>
<dbReference type="CDD" id="cd17619">
    <property type="entry name" value="REC_OmpR_ArcA_TorR-like"/>
    <property type="match status" value="1"/>
</dbReference>
<proteinExistence type="predicted"/>
<accession>A0ABS5ZF78</accession>
<feature type="modified residue" description="4-aspartylphosphate" evidence="2">
    <location>
        <position position="54"/>
    </location>
</feature>